<dbReference type="OrthoDB" id="676614at2"/>
<evidence type="ECO:0000313" key="1">
    <source>
        <dbReference type="EMBL" id="PQL90378.1"/>
    </source>
</evidence>
<dbReference type="RefSeq" id="WP_105191844.1">
    <property type="nucleotide sequence ID" value="NZ_PSZM01000046.1"/>
</dbReference>
<reference evidence="1 2" key="1">
    <citation type="submission" date="2018-02" db="EMBL/GenBank/DDBJ databases">
        <title>Genome sequences of Apibacter spp., gut symbionts of Asian honey bees.</title>
        <authorList>
            <person name="Kwong W.K."/>
            <person name="Steele M.I."/>
            <person name="Moran N.A."/>
        </authorList>
    </citation>
    <scope>NUCLEOTIDE SEQUENCE [LARGE SCALE GENOMIC DNA]</scope>
    <source>
        <strain evidence="2">wkB301</strain>
    </source>
</reference>
<gene>
    <name evidence="1" type="ORF">C4S77_10800</name>
</gene>
<evidence type="ECO:0000313" key="2">
    <source>
        <dbReference type="Proteomes" id="UP000238042"/>
    </source>
</evidence>
<comment type="caution">
    <text evidence="1">The sequence shown here is derived from an EMBL/GenBank/DDBJ whole genome shotgun (WGS) entry which is preliminary data.</text>
</comment>
<accession>A0A2S8A750</accession>
<organism evidence="1 2">
    <name type="scientific">Apibacter adventoris</name>
    <dbReference type="NCBI Taxonomy" id="1679466"/>
    <lineage>
        <taxon>Bacteria</taxon>
        <taxon>Pseudomonadati</taxon>
        <taxon>Bacteroidota</taxon>
        <taxon>Flavobacteriia</taxon>
        <taxon>Flavobacteriales</taxon>
        <taxon>Weeksellaceae</taxon>
        <taxon>Apibacter</taxon>
    </lineage>
</organism>
<dbReference type="InterPro" id="IPR047690">
    <property type="entry name" value="IPExxxVDY_fam"/>
</dbReference>
<dbReference type="EMBL" id="PSZM01000046">
    <property type="protein sequence ID" value="PQL90378.1"/>
    <property type="molecule type" value="Genomic_DNA"/>
</dbReference>
<name>A0A2S8A750_9FLAO</name>
<sequence>MKIYSFDWEEDDPIFNFKLLGLSSNLTKDYEFAFYLNKYCLFNLKRVDDQVIMDQKIPYKFSVFKFYHLKTKQKIELISNYSFPEILKKDDFSLFEEVENTKILMPEYKAFNYFLKFDFFLDEEFYVTLQNLKMIKEYQYIDLENIKINNLENLILPT</sequence>
<dbReference type="Proteomes" id="UP000238042">
    <property type="component" value="Unassembled WGS sequence"/>
</dbReference>
<dbReference type="NCBIfam" id="NF033205">
    <property type="entry name" value="IPExxxVDY"/>
    <property type="match status" value="1"/>
</dbReference>
<dbReference type="AlphaFoldDB" id="A0A2S8A750"/>
<protein>
    <submittedName>
        <fullName evidence="1">IPExxxVDY family protein</fullName>
    </submittedName>
</protein>
<proteinExistence type="predicted"/>
<keyword evidence="2" id="KW-1185">Reference proteome</keyword>